<dbReference type="SUPFAM" id="SSF50249">
    <property type="entry name" value="Nucleic acid-binding proteins"/>
    <property type="match status" value="1"/>
</dbReference>
<evidence type="ECO:0000256" key="2">
    <source>
        <dbReference type="ARBA" id="ARBA00009761"/>
    </source>
</evidence>
<keyword evidence="3" id="KW-0539">Nucleus</keyword>
<dbReference type="PANTHER" id="PTHR15114">
    <property type="entry name" value="REPLICATION PROTEIN A3"/>
    <property type="match status" value="1"/>
</dbReference>
<dbReference type="InterPro" id="IPR013970">
    <property type="entry name" value="Rfa2"/>
</dbReference>
<protein>
    <recommendedName>
        <fullName evidence="6">Replication protein A 14 kDa subunit</fullName>
    </recommendedName>
</protein>
<accession>A0A9N9TRS4</accession>
<evidence type="ECO:0000313" key="4">
    <source>
        <dbReference type="EMBL" id="CAG9863816.1"/>
    </source>
</evidence>
<dbReference type="GO" id="GO:0006289">
    <property type="term" value="P:nucleotide-excision repair"/>
    <property type="evidence" value="ECO:0007669"/>
    <property type="project" value="TreeGrafter"/>
</dbReference>
<evidence type="ECO:0000313" key="5">
    <source>
        <dbReference type="Proteomes" id="UP001153712"/>
    </source>
</evidence>
<dbReference type="PANTHER" id="PTHR15114:SF1">
    <property type="entry name" value="REPLICATION PROTEIN A 14 KDA SUBUNIT"/>
    <property type="match status" value="1"/>
</dbReference>
<dbReference type="EMBL" id="OU900100">
    <property type="protein sequence ID" value="CAG9863816.1"/>
    <property type="molecule type" value="Genomic_DNA"/>
</dbReference>
<gene>
    <name evidence="4" type="ORF">PHYEVI_LOCUS10096</name>
</gene>
<dbReference type="InterPro" id="IPR012340">
    <property type="entry name" value="NA-bd_OB-fold"/>
</dbReference>
<organism evidence="4 5">
    <name type="scientific">Phyllotreta striolata</name>
    <name type="common">Striped flea beetle</name>
    <name type="synonym">Crioceris striolata</name>
    <dbReference type="NCBI Taxonomy" id="444603"/>
    <lineage>
        <taxon>Eukaryota</taxon>
        <taxon>Metazoa</taxon>
        <taxon>Ecdysozoa</taxon>
        <taxon>Arthropoda</taxon>
        <taxon>Hexapoda</taxon>
        <taxon>Insecta</taxon>
        <taxon>Pterygota</taxon>
        <taxon>Neoptera</taxon>
        <taxon>Endopterygota</taxon>
        <taxon>Coleoptera</taxon>
        <taxon>Polyphaga</taxon>
        <taxon>Cucujiformia</taxon>
        <taxon>Chrysomeloidea</taxon>
        <taxon>Chrysomelidae</taxon>
        <taxon>Galerucinae</taxon>
        <taxon>Alticini</taxon>
        <taxon>Phyllotreta</taxon>
    </lineage>
</organism>
<dbReference type="Gene3D" id="2.40.50.140">
    <property type="entry name" value="Nucleic acid-binding proteins"/>
    <property type="match status" value="1"/>
</dbReference>
<dbReference type="GO" id="GO:0006298">
    <property type="term" value="P:mismatch repair"/>
    <property type="evidence" value="ECO:0007669"/>
    <property type="project" value="TreeGrafter"/>
</dbReference>
<dbReference type="Pfam" id="PF08661">
    <property type="entry name" value="Rep_fac-A_3"/>
    <property type="match status" value="1"/>
</dbReference>
<dbReference type="GO" id="GO:0003697">
    <property type="term" value="F:single-stranded DNA binding"/>
    <property type="evidence" value="ECO:0007669"/>
    <property type="project" value="TreeGrafter"/>
</dbReference>
<dbReference type="GO" id="GO:0000724">
    <property type="term" value="P:double-strand break repair via homologous recombination"/>
    <property type="evidence" value="ECO:0007669"/>
    <property type="project" value="TreeGrafter"/>
</dbReference>
<comment type="subcellular location">
    <subcellularLocation>
        <location evidence="1">Nucleus</location>
    </subcellularLocation>
</comment>
<keyword evidence="5" id="KW-1185">Reference proteome</keyword>
<dbReference type="GO" id="GO:0005662">
    <property type="term" value="C:DNA replication factor A complex"/>
    <property type="evidence" value="ECO:0007669"/>
    <property type="project" value="TreeGrafter"/>
</dbReference>
<comment type="similarity">
    <text evidence="2">Belongs to the replication factor A protein 3 family.</text>
</comment>
<name>A0A9N9TRS4_PHYSR</name>
<sequence length="110" mass="12402">MLKMTADIVNGAQLPMFMNKNILITGFVTEKASNGLWFEMRTTDNQIVRINLKRPIDQLLEGYVEVQGVSTGKGVNAEGYINFENPKFDAQAYNTLCSMLQSLPNLWNVK</sequence>
<dbReference type="GO" id="GO:0006260">
    <property type="term" value="P:DNA replication"/>
    <property type="evidence" value="ECO:0007669"/>
    <property type="project" value="InterPro"/>
</dbReference>
<dbReference type="GO" id="GO:0006284">
    <property type="term" value="P:base-excision repair"/>
    <property type="evidence" value="ECO:0007669"/>
    <property type="project" value="TreeGrafter"/>
</dbReference>
<proteinExistence type="inferred from homology"/>
<dbReference type="Proteomes" id="UP001153712">
    <property type="component" value="Chromosome 7"/>
</dbReference>
<dbReference type="GO" id="GO:0035861">
    <property type="term" value="C:site of double-strand break"/>
    <property type="evidence" value="ECO:0007669"/>
    <property type="project" value="TreeGrafter"/>
</dbReference>
<dbReference type="GO" id="GO:0003684">
    <property type="term" value="F:damaged DNA binding"/>
    <property type="evidence" value="ECO:0007669"/>
    <property type="project" value="TreeGrafter"/>
</dbReference>
<dbReference type="AlphaFoldDB" id="A0A9N9TRS4"/>
<evidence type="ECO:0000256" key="1">
    <source>
        <dbReference type="ARBA" id="ARBA00004123"/>
    </source>
</evidence>
<dbReference type="OrthoDB" id="188186at2759"/>
<evidence type="ECO:0000256" key="3">
    <source>
        <dbReference type="ARBA" id="ARBA00023242"/>
    </source>
</evidence>
<evidence type="ECO:0008006" key="6">
    <source>
        <dbReference type="Google" id="ProtNLM"/>
    </source>
</evidence>
<reference evidence="4" key="1">
    <citation type="submission" date="2022-01" db="EMBL/GenBank/DDBJ databases">
        <authorList>
            <person name="King R."/>
        </authorList>
    </citation>
    <scope>NUCLEOTIDE SEQUENCE</scope>
</reference>